<evidence type="ECO:0000256" key="10">
    <source>
        <dbReference type="ARBA" id="ARBA00023211"/>
    </source>
</evidence>
<organism evidence="14 15">
    <name type="scientific">Candidatus Borkfalkia excrementigallinarum</name>
    <dbReference type="NCBI Taxonomy" id="2838506"/>
    <lineage>
        <taxon>Bacteria</taxon>
        <taxon>Bacillati</taxon>
        <taxon>Bacillota</taxon>
        <taxon>Clostridia</taxon>
        <taxon>Christensenellales</taxon>
        <taxon>Christensenellaceae</taxon>
        <taxon>Candidatus Borkfalkia</taxon>
    </lineage>
</organism>
<dbReference type="Pfam" id="PF03120">
    <property type="entry name" value="OB_DNA_ligase"/>
    <property type="match status" value="1"/>
</dbReference>
<feature type="binding site" evidence="12">
    <location>
        <position position="406"/>
    </location>
    <ligand>
        <name>Zn(2+)</name>
        <dbReference type="ChEBI" id="CHEBI:29105"/>
    </ligand>
</feature>
<evidence type="ECO:0000259" key="13">
    <source>
        <dbReference type="PROSITE" id="PS50172"/>
    </source>
</evidence>
<comment type="catalytic activity">
    <reaction evidence="11 12">
        <text>NAD(+) + (deoxyribonucleotide)n-3'-hydroxyl + 5'-phospho-(deoxyribonucleotide)m = (deoxyribonucleotide)n+m + AMP + beta-nicotinamide D-nucleotide.</text>
        <dbReference type="EC" id="6.5.1.2"/>
    </reaction>
</comment>
<keyword evidence="8 12" id="KW-0520">NAD</keyword>
<dbReference type="GO" id="GO:0003677">
    <property type="term" value="F:DNA binding"/>
    <property type="evidence" value="ECO:0007669"/>
    <property type="project" value="InterPro"/>
</dbReference>
<dbReference type="Proteomes" id="UP000886750">
    <property type="component" value="Unassembled WGS sequence"/>
</dbReference>
<evidence type="ECO:0000256" key="11">
    <source>
        <dbReference type="ARBA" id="ARBA00034005"/>
    </source>
</evidence>
<evidence type="ECO:0000256" key="3">
    <source>
        <dbReference type="ARBA" id="ARBA00022705"/>
    </source>
</evidence>
<dbReference type="InterPro" id="IPR004150">
    <property type="entry name" value="NAD_DNA_ligase_OB"/>
</dbReference>
<evidence type="ECO:0000313" key="15">
    <source>
        <dbReference type="Proteomes" id="UP000886750"/>
    </source>
</evidence>
<dbReference type="CDD" id="cd17748">
    <property type="entry name" value="BRCT_DNA_ligase_like"/>
    <property type="match status" value="1"/>
</dbReference>
<feature type="binding site" evidence="12">
    <location>
        <position position="128"/>
    </location>
    <ligand>
        <name>NAD(+)</name>
        <dbReference type="ChEBI" id="CHEBI:57540"/>
    </ligand>
</feature>
<feature type="binding site" evidence="12">
    <location>
        <begin position="76"/>
        <end position="77"/>
    </location>
    <ligand>
        <name>NAD(+)</name>
        <dbReference type="ChEBI" id="CHEBI:57540"/>
    </ligand>
</feature>
<dbReference type="InterPro" id="IPR001679">
    <property type="entry name" value="DNA_ligase"/>
</dbReference>
<reference evidence="14" key="2">
    <citation type="submission" date="2021-04" db="EMBL/GenBank/DDBJ databases">
        <authorList>
            <person name="Gilroy R."/>
        </authorList>
    </citation>
    <scope>NUCLEOTIDE SEQUENCE</scope>
    <source>
        <strain evidence="14">1345</strain>
    </source>
</reference>
<dbReference type="GO" id="GO:0046872">
    <property type="term" value="F:metal ion binding"/>
    <property type="evidence" value="ECO:0007669"/>
    <property type="project" value="UniProtKB-KW"/>
</dbReference>
<dbReference type="GO" id="GO:0006281">
    <property type="term" value="P:DNA repair"/>
    <property type="evidence" value="ECO:0007669"/>
    <property type="project" value="UniProtKB-KW"/>
</dbReference>
<dbReference type="Pfam" id="PF01653">
    <property type="entry name" value="DNA_ligase_aden"/>
    <property type="match status" value="1"/>
</dbReference>
<feature type="binding site" evidence="12">
    <location>
        <position position="274"/>
    </location>
    <ligand>
        <name>NAD(+)</name>
        <dbReference type="ChEBI" id="CHEBI:57540"/>
    </ligand>
</feature>
<evidence type="ECO:0000256" key="9">
    <source>
        <dbReference type="ARBA" id="ARBA00023204"/>
    </source>
</evidence>
<comment type="similarity">
    <text evidence="12">Belongs to the NAD-dependent DNA ligase family. LigA subfamily.</text>
</comment>
<dbReference type="AlphaFoldDB" id="A0A9D2CSR4"/>
<dbReference type="EC" id="6.5.1.2" evidence="12"/>
<keyword evidence="3 12" id="KW-0235">DNA replication</keyword>
<dbReference type="SMART" id="SM00278">
    <property type="entry name" value="HhH1"/>
    <property type="match status" value="2"/>
</dbReference>
<dbReference type="Pfam" id="PF12826">
    <property type="entry name" value="HHH_2"/>
    <property type="match status" value="1"/>
</dbReference>
<accession>A0A9D2CSR4</accession>
<keyword evidence="5 12" id="KW-0227">DNA damage</keyword>
<dbReference type="InterPro" id="IPR013840">
    <property type="entry name" value="DNAligase_N"/>
</dbReference>
<dbReference type="SMART" id="SM00532">
    <property type="entry name" value="LIGANc"/>
    <property type="match status" value="1"/>
</dbReference>
<feature type="binding site" evidence="12">
    <location>
        <position position="411"/>
    </location>
    <ligand>
        <name>Zn(2+)</name>
        <dbReference type="ChEBI" id="CHEBI:29105"/>
    </ligand>
</feature>
<evidence type="ECO:0000256" key="12">
    <source>
        <dbReference type="HAMAP-Rule" id="MF_01588"/>
    </source>
</evidence>
<dbReference type="InterPro" id="IPR012340">
    <property type="entry name" value="NA-bd_OB-fold"/>
</dbReference>
<evidence type="ECO:0000256" key="4">
    <source>
        <dbReference type="ARBA" id="ARBA00022723"/>
    </source>
</evidence>
<dbReference type="InterPro" id="IPR036420">
    <property type="entry name" value="BRCT_dom_sf"/>
</dbReference>
<dbReference type="InterPro" id="IPR041663">
    <property type="entry name" value="DisA/LigA_HHH"/>
</dbReference>
<dbReference type="Gene3D" id="3.30.470.30">
    <property type="entry name" value="DNA ligase/mRNA capping enzyme"/>
    <property type="match status" value="1"/>
</dbReference>
<evidence type="ECO:0000256" key="5">
    <source>
        <dbReference type="ARBA" id="ARBA00022763"/>
    </source>
</evidence>
<keyword evidence="7 12" id="KW-0460">Magnesium</keyword>
<dbReference type="Gene3D" id="1.10.150.20">
    <property type="entry name" value="5' to 3' exonuclease, C-terminal subdomain"/>
    <property type="match status" value="2"/>
</dbReference>
<feature type="binding site" evidence="12">
    <location>
        <position position="162"/>
    </location>
    <ligand>
        <name>NAD(+)</name>
        <dbReference type="ChEBI" id="CHEBI:57540"/>
    </ligand>
</feature>
<keyword evidence="6 12" id="KW-0862">Zinc</keyword>
<dbReference type="InterPro" id="IPR001357">
    <property type="entry name" value="BRCT_dom"/>
</dbReference>
<dbReference type="SUPFAM" id="SSF47781">
    <property type="entry name" value="RuvA domain 2-like"/>
    <property type="match status" value="1"/>
</dbReference>
<sequence length="652" mass="71871">MDRMRELVDILNKYAYEYYVLDDPSVPDSEYDRLYAELQELERESGTVLFDSPTRRVGGEPIKAFARHEHIARLYSLDKAVTEDELNAFFTRVAKVRENAEFTVEYKFDGLTMCLTYEGGKFVRATTRGNGTAGEDVTAQVLTIKSYPLTIGYTGTLEVKGEAIIRLSVLENYNKTAAEPLKNARNAAAGAIRNLDPAVTAARRPEILFYDVNYMSEPILSSQEEAVAFLEKEGFKTFRHTRLCKTPQEVFDAIDEIDMTRKQLDVLTDGAVVKVNDFALRDELGYTDKFPRWAIAYKFEAEEAVTAVKKVVWQVGRTGKLTPLAEVEPVELAGATVRKATLNNLGDIRRKDIKVGSKVLIRRSNEVIPEILGAYEHTGESVEIAPPQNCPYCGARLVEEGANIFCPNRACRPRVAAMLANFASKGAMDIEGFSEMTAYQLYDELGVRRCSDLYFLDKKQLSALEGFGDKKIRNLLKAIEGSKNIPLGRFILALGIDGVGKVASGDLARRFGSVERLASATAEELVEMENIGEKTAANIAAWFADEENRAELARFAEAGVRPFVKEMPTGGAFTGQSVVLTGTLSRFKRSEAQKLIEDAGGVCQSAVTQKTTLVVAGEAAGSKLDKARSLGVKVIGEEEFIKILSENGIAAK</sequence>
<dbReference type="PROSITE" id="PS01056">
    <property type="entry name" value="DNA_LIGASE_N2"/>
    <property type="match status" value="1"/>
</dbReference>
<reference evidence="14" key="1">
    <citation type="journal article" date="2021" name="PeerJ">
        <title>Extensive microbial diversity within the chicken gut microbiome revealed by metagenomics and culture.</title>
        <authorList>
            <person name="Gilroy R."/>
            <person name="Ravi A."/>
            <person name="Getino M."/>
            <person name="Pursley I."/>
            <person name="Horton D.L."/>
            <person name="Alikhan N.F."/>
            <person name="Baker D."/>
            <person name="Gharbi K."/>
            <person name="Hall N."/>
            <person name="Watson M."/>
            <person name="Adriaenssens E.M."/>
            <person name="Foster-Nyarko E."/>
            <person name="Jarju S."/>
            <person name="Secka A."/>
            <person name="Antonio M."/>
            <person name="Oren A."/>
            <person name="Chaudhuri R.R."/>
            <person name="La Ragione R."/>
            <person name="Hildebrand F."/>
            <person name="Pallen M.J."/>
        </authorList>
    </citation>
    <scope>NUCLEOTIDE SEQUENCE</scope>
    <source>
        <strain evidence="14">1345</strain>
    </source>
</reference>
<dbReference type="Gene3D" id="3.40.50.10190">
    <property type="entry name" value="BRCT domain"/>
    <property type="match status" value="1"/>
</dbReference>
<dbReference type="Pfam" id="PF00533">
    <property type="entry name" value="BRCT"/>
    <property type="match status" value="1"/>
</dbReference>
<dbReference type="CDD" id="cd00114">
    <property type="entry name" value="LIGANc"/>
    <property type="match status" value="1"/>
</dbReference>
<feature type="active site" description="N6-AMP-lysine intermediate" evidence="12">
    <location>
        <position position="107"/>
    </location>
</feature>
<feature type="binding site" evidence="12">
    <location>
        <position position="390"/>
    </location>
    <ligand>
        <name>Zn(2+)</name>
        <dbReference type="ChEBI" id="CHEBI:29105"/>
    </ligand>
</feature>
<dbReference type="NCBIfam" id="TIGR00575">
    <property type="entry name" value="dnlj"/>
    <property type="match status" value="1"/>
</dbReference>
<evidence type="ECO:0000256" key="1">
    <source>
        <dbReference type="ARBA" id="ARBA00004067"/>
    </source>
</evidence>
<feature type="binding site" evidence="12">
    <location>
        <position position="105"/>
    </location>
    <ligand>
        <name>NAD(+)</name>
        <dbReference type="ChEBI" id="CHEBI:57540"/>
    </ligand>
</feature>
<keyword evidence="2 12" id="KW-0436">Ligase</keyword>
<evidence type="ECO:0000256" key="2">
    <source>
        <dbReference type="ARBA" id="ARBA00022598"/>
    </source>
</evidence>
<dbReference type="EMBL" id="DXCQ01000066">
    <property type="protein sequence ID" value="HIY97440.1"/>
    <property type="molecule type" value="Genomic_DNA"/>
</dbReference>
<dbReference type="Gene3D" id="1.10.287.610">
    <property type="entry name" value="Helix hairpin bin"/>
    <property type="match status" value="1"/>
</dbReference>
<dbReference type="SUPFAM" id="SSF50249">
    <property type="entry name" value="Nucleic acid-binding proteins"/>
    <property type="match status" value="1"/>
</dbReference>
<dbReference type="SMART" id="SM00292">
    <property type="entry name" value="BRCT"/>
    <property type="match status" value="1"/>
</dbReference>
<keyword evidence="4 12" id="KW-0479">Metal-binding</keyword>
<keyword evidence="9 12" id="KW-0234">DNA repair</keyword>
<name>A0A9D2CSR4_9FIRM</name>
<feature type="binding site" evidence="12">
    <location>
        <begin position="28"/>
        <end position="32"/>
    </location>
    <ligand>
        <name>NAD(+)</name>
        <dbReference type="ChEBI" id="CHEBI:57540"/>
    </ligand>
</feature>
<comment type="cofactor">
    <cofactor evidence="12">
        <name>Mg(2+)</name>
        <dbReference type="ChEBI" id="CHEBI:18420"/>
    </cofactor>
    <cofactor evidence="12">
        <name>Mn(2+)</name>
        <dbReference type="ChEBI" id="CHEBI:29035"/>
    </cofactor>
</comment>
<dbReference type="GO" id="GO:0006260">
    <property type="term" value="P:DNA replication"/>
    <property type="evidence" value="ECO:0007669"/>
    <property type="project" value="UniProtKB-KW"/>
</dbReference>
<comment type="caution">
    <text evidence="14">The sequence shown here is derived from an EMBL/GenBank/DDBJ whole genome shotgun (WGS) entry which is preliminary data.</text>
</comment>
<evidence type="ECO:0000256" key="7">
    <source>
        <dbReference type="ARBA" id="ARBA00022842"/>
    </source>
</evidence>
<feature type="domain" description="BRCT" evidence="13">
    <location>
        <begin position="568"/>
        <end position="652"/>
    </location>
</feature>
<dbReference type="InterPro" id="IPR003583">
    <property type="entry name" value="Hlx-hairpin-Hlx_DNA-bd_motif"/>
</dbReference>
<dbReference type="InterPro" id="IPR033136">
    <property type="entry name" value="DNA_ligase_CS"/>
</dbReference>
<dbReference type="PIRSF" id="PIRSF001604">
    <property type="entry name" value="LigA"/>
    <property type="match status" value="1"/>
</dbReference>
<comment type="function">
    <text evidence="1 12">DNA ligase that catalyzes the formation of phosphodiester linkages between 5'-phosphoryl and 3'-hydroxyl groups in double-stranded DNA using NAD as a coenzyme and as the energy source for the reaction. It is essential for DNA replication and repair of damaged DNA.</text>
</comment>
<evidence type="ECO:0000256" key="8">
    <source>
        <dbReference type="ARBA" id="ARBA00023027"/>
    </source>
</evidence>
<keyword evidence="10 12" id="KW-0464">Manganese</keyword>
<dbReference type="GO" id="GO:0003911">
    <property type="term" value="F:DNA ligase (NAD+) activity"/>
    <property type="evidence" value="ECO:0007669"/>
    <property type="project" value="UniProtKB-UniRule"/>
</dbReference>
<dbReference type="InterPro" id="IPR013839">
    <property type="entry name" value="DNAligase_adenylation"/>
</dbReference>
<dbReference type="PROSITE" id="PS50172">
    <property type="entry name" value="BRCT"/>
    <property type="match status" value="1"/>
</dbReference>
<proteinExistence type="inferred from homology"/>
<feature type="binding site" evidence="12">
    <location>
        <position position="298"/>
    </location>
    <ligand>
        <name>NAD(+)</name>
        <dbReference type="ChEBI" id="CHEBI:57540"/>
    </ligand>
</feature>
<dbReference type="HAMAP" id="MF_01588">
    <property type="entry name" value="DNA_ligase_A"/>
    <property type="match status" value="1"/>
</dbReference>
<feature type="binding site" evidence="12">
    <location>
        <position position="393"/>
    </location>
    <ligand>
        <name>Zn(2+)</name>
        <dbReference type="ChEBI" id="CHEBI:29105"/>
    </ligand>
</feature>
<dbReference type="InterPro" id="IPR010994">
    <property type="entry name" value="RuvA_2-like"/>
</dbReference>
<dbReference type="Gene3D" id="2.40.50.140">
    <property type="entry name" value="Nucleic acid-binding proteins"/>
    <property type="match status" value="1"/>
</dbReference>
<dbReference type="SUPFAM" id="SSF56091">
    <property type="entry name" value="DNA ligase/mRNA capping enzyme, catalytic domain"/>
    <property type="match status" value="1"/>
</dbReference>
<evidence type="ECO:0000256" key="6">
    <source>
        <dbReference type="ARBA" id="ARBA00022833"/>
    </source>
</evidence>
<evidence type="ECO:0000313" key="14">
    <source>
        <dbReference type="EMBL" id="HIY97440.1"/>
    </source>
</evidence>
<protein>
    <recommendedName>
        <fullName evidence="12">DNA ligase</fullName>
        <ecNumber evidence="12">6.5.1.2</ecNumber>
    </recommendedName>
    <alternativeName>
        <fullName evidence="12">Polydeoxyribonucleotide synthase [NAD(+)]</fullName>
    </alternativeName>
</protein>
<gene>
    <name evidence="12 14" type="primary">ligA</name>
    <name evidence="14" type="ORF">H9729_07110</name>
</gene>
<dbReference type="SUPFAM" id="SSF52113">
    <property type="entry name" value="BRCT domain"/>
    <property type="match status" value="1"/>
</dbReference>
<dbReference type="NCBIfam" id="NF005932">
    <property type="entry name" value="PRK07956.1"/>
    <property type="match status" value="1"/>
</dbReference>